<dbReference type="EMBL" id="CP034593">
    <property type="protein sequence ID" value="AZQ77352.1"/>
    <property type="molecule type" value="Genomic_DNA"/>
</dbReference>
<keyword evidence="7" id="KW-1185">Reference proteome</keyword>
<dbReference type="Pfam" id="PF02897">
    <property type="entry name" value="Peptidase_S9_N"/>
    <property type="match status" value="1"/>
</dbReference>
<feature type="domain" description="Peptidase S9 prolyl oligopeptidase catalytic" evidence="4">
    <location>
        <begin position="473"/>
        <end position="674"/>
    </location>
</feature>
<dbReference type="GO" id="GO:0005829">
    <property type="term" value="C:cytosol"/>
    <property type="evidence" value="ECO:0007669"/>
    <property type="project" value="TreeGrafter"/>
</dbReference>
<dbReference type="InterPro" id="IPR001375">
    <property type="entry name" value="Peptidase_S9_cat"/>
</dbReference>
<dbReference type="GO" id="GO:0006508">
    <property type="term" value="P:proteolysis"/>
    <property type="evidence" value="ECO:0007669"/>
    <property type="project" value="UniProtKB-KW"/>
</dbReference>
<keyword evidence="3" id="KW-0720">Serine protease</keyword>
<evidence type="ECO:0000313" key="6">
    <source>
        <dbReference type="EMBL" id="AZQ77352.1"/>
    </source>
</evidence>
<dbReference type="RefSeq" id="WP_126704155.1">
    <property type="nucleotide sequence ID" value="NZ_CP034593.1"/>
</dbReference>
<dbReference type="Gene3D" id="2.130.10.120">
    <property type="entry name" value="Prolyl oligopeptidase, N-terminal domain"/>
    <property type="match status" value="1"/>
</dbReference>
<protein>
    <submittedName>
        <fullName evidence="6">S9 family peptidase</fullName>
    </submittedName>
</protein>
<feature type="domain" description="Peptidase S9A N-terminal" evidence="5">
    <location>
        <begin position="3"/>
        <end position="404"/>
    </location>
</feature>
<evidence type="ECO:0000256" key="3">
    <source>
        <dbReference type="ARBA" id="ARBA00022825"/>
    </source>
</evidence>
<proteinExistence type="predicted"/>
<dbReference type="GO" id="GO:0070012">
    <property type="term" value="F:oligopeptidase activity"/>
    <property type="evidence" value="ECO:0007669"/>
    <property type="project" value="TreeGrafter"/>
</dbReference>
<dbReference type="Proteomes" id="UP000280344">
    <property type="component" value="Chromosome"/>
</dbReference>
<dbReference type="InterPro" id="IPR002470">
    <property type="entry name" value="Peptidase_S9A"/>
</dbReference>
<evidence type="ECO:0000259" key="4">
    <source>
        <dbReference type="Pfam" id="PF00326"/>
    </source>
</evidence>
<dbReference type="SUPFAM" id="SSF50993">
    <property type="entry name" value="Peptidase/esterase 'gauge' domain"/>
    <property type="match status" value="1"/>
</dbReference>
<evidence type="ECO:0000256" key="2">
    <source>
        <dbReference type="ARBA" id="ARBA00022801"/>
    </source>
</evidence>
<organism evidence="6 7">
    <name type="scientific">Flaviflexus ciconiae</name>
    <dbReference type="NCBI Taxonomy" id="2496867"/>
    <lineage>
        <taxon>Bacteria</taxon>
        <taxon>Bacillati</taxon>
        <taxon>Actinomycetota</taxon>
        <taxon>Actinomycetes</taxon>
        <taxon>Actinomycetales</taxon>
        <taxon>Actinomycetaceae</taxon>
        <taxon>Flaviflexus</taxon>
    </lineage>
</organism>
<dbReference type="KEGG" id="flh:EJ997_08435"/>
<dbReference type="PANTHER" id="PTHR42881:SF13">
    <property type="entry name" value="PROLYL ENDOPEPTIDASE"/>
    <property type="match status" value="1"/>
</dbReference>
<sequence>MTDPRLWLEEFNDETLKWAGARSDSSLDSYGGEGFNSLEKDIYEILSAKDKLDLGTLRGEYVYNFHTDGDHPRGLWRRTLLADYLSEPKWETLLDIDKLGVEEDQSWVFGGAQLRRPDYDRALITLKPGGSDANVVREFDMETLTFVEDGFTAPTSKGSLSWGPHGSDTVLISRNFGEGSLTNSGYPRSARIWKRGTSLDDAPVILEGEAEDILVGARHDFTPGYEKTFAIRATDFRDTIVYEVDEESLDLTEIKLPRSAGVGTIRDWAVVELRYDWELDGTTFPAGSLLALPYADALAGPTANRITTIFTPTETASLSSMTELQTGVVFTTLDNVRSRVYFAPIDTWEVTELHPDLGEFDSIGVTAVDREEGDDVWVVTTGFLTPTTLLHGTASSDSLDVKKVRSAPERFISDGMIVAQRWATSKDGTQIPYFLVGNEEAVNGVQPARTLLDGYGGFEISNIPGYIGSYGKAWLENGGVYALANIRGGGEYGPAWHQVAQKAGRHLAYEDFSAVAAHLVETGVTTKPQLAAIGGSNGGLLIGNMYSTYPEHFGALVCRVPLLDMKRFSHLLAGASWMDEYGNPDTDDWEFLQNYSPYHNVETDRDYPPILVTTSTRDDRVHPGHARKFVALLEELGRDVTYYENIEGGHAGAADSKQSAKSMALIFSFLNEKLA</sequence>
<dbReference type="PANTHER" id="PTHR42881">
    <property type="entry name" value="PROLYL ENDOPEPTIDASE"/>
    <property type="match status" value="1"/>
</dbReference>
<gene>
    <name evidence="6" type="ORF">EJ997_08435</name>
</gene>
<evidence type="ECO:0000256" key="1">
    <source>
        <dbReference type="ARBA" id="ARBA00022670"/>
    </source>
</evidence>
<keyword evidence="1" id="KW-0645">Protease</keyword>
<dbReference type="InterPro" id="IPR051167">
    <property type="entry name" value="Prolyl_oligopep/macrocyclase"/>
</dbReference>
<name>A0A3Q9G815_9ACTO</name>
<dbReference type="AlphaFoldDB" id="A0A3Q9G815"/>
<dbReference type="SUPFAM" id="SSF53474">
    <property type="entry name" value="alpha/beta-Hydrolases"/>
    <property type="match status" value="1"/>
</dbReference>
<dbReference type="OrthoDB" id="9801421at2"/>
<evidence type="ECO:0000313" key="7">
    <source>
        <dbReference type="Proteomes" id="UP000280344"/>
    </source>
</evidence>
<evidence type="ECO:0000259" key="5">
    <source>
        <dbReference type="Pfam" id="PF02897"/>
    </source>
</evidence>
<dbReference type="InterPro" id="IPR029058">
    <property type="entry name" value="AB_hydrolase_fold"/>
</dbReference>
<dbReference type="GO" id="GO:0004252">
    <property type="term" value="F:serine-type endopeptidase activity"/>
    <property type="evidence" value="ECO:0007669"/>
    <property type="project" value="InterPro"/>
</dbReference>
<dbReference type="Pfam" id="PF00326">
    <property type="entry name" value="Peptidase_S9"/>
    <property type="match status" value="1"/>
</dbReference>
<dbReference type="Gene3D" id="3.40.50.1820">
    <property type="entry name" value="alpha/beta hydrolase"/>
    <property type="match status" value="1"/>
</dbReference>
<keyword evidence="2" id="KW-0378">Hydrolase</keyword>
<dbReference type="InterPro" id="IPR023302">
    <property type="entry name" value="Pept_S9A_N"/>
</dbReference>
<reference evidence="6 7" key="1">
    <citation type="submission" date="2018-12" db="EMBL/GenBank/DDBJ databases">
        <title>Complete genome sequence of Flaviflexus sp. H23T48.</title>
        <authorList>
            <person name="Bae J.-W."/>
            <person name="Lee J.-Y."/>
        </authorList>
    </citation>
    <scope>NUCLEOTIDE SEQUENCE [LARGE SCALE GENOMIC DNA]</scope>
    <source>
        <strain evidence="6 7">H23T48</strain>
    </source>
</reference>
<dbReference type="PRINTS" id="PR00862">
    <property type="entry name" value="PROLIGOPTASE"/>
</dbReference>
<accession>A0A3Q9G815</accession>